<name>A0ABR4HUE9_9EURO</name>
<comment type="caution">
    <text evidence="1">The sequence shown here is derived from an EMBL/GenBank/DDBJ whole genome shotgun (WGS) entry which is preliminary data.</text>
</comment>
<evidence type="ECO:0000313" key="2">
    <source>
        <dbReference type="Proteomes" id="UP001610334"/>
    </source>
</evidence>
<dbReference type="EMBL" id="JBFXLT010000011">
    <property type="protein sequence ID" value="KAL2819108.1"/>
    <property type="molecule type" value="Genomic_DNA"/>
</dbReference>
<gene>
    <name evidence="1" type="ORF">BJX63DRAFT_382397</name>
</gene>
<keyword evidence="2" id="KW-1185">Reference proteome</keyword>
<sequence>MGRAASSGMMDPFFFGYSVTDVIDPYSYHDKSSFAHAIDPFTTDDMFTWWWHQ</sequence>
<reference evidence="1 2" key="1">
    <citation type="submission" date="2024-07" db="EMBL/GenBank/DDBJ databases">
        <title>Section-level genome sequencing and comparative genomics of Aspergillus sections Usti and Cavernicolus.</title>
        <authorList>
            <consortium name="Lawrence Berkeley National Laboratory"/>
            <person name="Nybo J.L."/>
            <person name="Vesth T.C."/>
            <person name="Theobald S."/>
            <person name="Frisvad J.C."/>
            <person name="Larsen T.O."/>
            <person name="Kjaerboelling I."/>
            <person name="Rothschild-Mancinelli K."/>
            <person name="Lyhne E.K."/>
            <person name="Kogle M.E."/>
            <person name="Barry K."/>
            <person name="Clum A."/>
            <person name="Na H."/>
            <person name="Ledsgaard L."/>
            <person name="Lin J."/>
            <person name="Lipzen A."/>
            <person name="Kuo A."/>
            <person name="Riley R."/>
            <person name="Mondo S."/>
            <person name="Labutti K."/>
            <person name="Haridas S."/>
            <person name="Pangalinan J."/>
            <person name="Salamov A.A."/>
            <person name="Simmons B.A."/>
            <person name="Magnuson J.K."/>
            <person name="Chen J."/>
            <person name="Drula E."/>
            <person name="Henrissat B."/>
            <person name="Wiebenga A."/>
            <person name="Lubbers R.J."/>
            <person name="Gomes A.C."/>
            <person name="Makela M.R."/>
            <person name="Stajich J."/>
            <person name="Grigoriev I.V."/>
            <person name="Mortensen U.H."/>
            <person name="De Vries R.P."/>
            <person name="Baker S.E."/>
            <person name="Andersen M.R."/>
        </authorList>
    </citation>
    <scope>NUCLEOTIDE SEQUENCE [LARGE SCALE GENOMIC DNA]</scope>
    <source>
        <strain evidence="1 2">CBS 588.65</strain>
    </source>
</reference>
<proteinExistence type="predicted"/>
<protein>
    <submittedName>
        <fullName evidence="1">Uncharacterized protein</fullName>
    </submittedName>
</protein>
<accession>A0ABR4HUE9</accession>
<dbReference type="Proteomes" id="UP001610334">
    <property type="component" value="Unassembled WGS sequence"/>
</dbReference>
<organism evidence="1 2">
    <name type="scientific">Aspergillus granulosus</name>
    <dbReference type="NCBI Taxonomy" id="176169"/>
    <lineage>
        <taxon>Eukaryota</taxon>
        <taxon>Fungi</taxon>
        <taxon>Dikarya</taxon>
        <taxon>Ascomycota</taxon>
        <taxon>Pezizomycotina</taxon>
        <taxon>Eurotiomycetes</taxon>
        <taxon>Eurotiomycetidae</taxon>
        <taxon>Eurotiales</taxon>
        <taxon>Aspergillaceae</taxon>
        <taxon>Aspergillus</taxon>
        <taxon>Aspergillus subgen. Nidulantes</taxon>
    </lineage>
</organism>
<evidence type="ECO:0000313" key="1">
    <source>
        <dbReference type="EMBL" id="KAL2819108.1"/>
    </source>
</evidence>